<dbReference type="InterPro" id="IPR055214">
    <property type="entry name" value="PTP-NADK"/>
</dbReference>
<dbReference type="Gene3D" id="3.90.190.10">
    <property type="entry name" value="Protein tyrosine phosphatase superfamily"/>
    <property type="match status" value="1"/>
</dbReference>
<evidence type="ECO:0000313" key="3">
    <source>
        <dbReference type="Proteomes" id="UP000614811"/>
    </source>
</evidence>
<accession>A0A918S554</accession>
<dbReference type="RefSeq" id="WP_189402867.1">
    <property type="nucleotide sequence ID" value="NZ_BMXA01000009.1"/>
</dbReference>
<proteinExistence type="predicted"/>
<gene>
    <name evidence="2" type="ORF">GCM10008090_33530</name>
</gene>
<organism evidence="2 3">
    <name type="scientific">Arenicella chitinivorans</name>
    <dbReference type="NCBI Taxonomy" id="1329800"/>
    <lineage>
        <taxon>Bacteria</taxon>
        <taxon>Pseudomonadati</taxon>
        <taxon>Pseudomonadota</taxon>
        <taxon>Gammaproteobacteria</taxon>
        <taxon>Arenicellales</taxon>
        <taxon>Arenicellaceae</taxon>
        <taxon>Arenicella</taxon>
    </lineage>
</organism>
<dbReference type="Proteomes" id="UP000614811">
    <property type="component" value="Unassembled WGS sequence"/>
</dbReference>
<dbReference type="EMBL" id="BMXA01000009">
    <property type="protein sequence ID" value="GHA20879.1"/>
    <property type="molecule type" value="Genomic_DNA"/>
</dbReference>
<dbReference type="SUPFAM" id="SSF52799">
    <property type="entry name" value="(Phosphotyrosine protein) phosphatases II"/>
    <property type="match status" value="1"/>
</dbReference>
<evidence type="ECO:0000259" key="1">
    <source>
        <dbReference type="Pfam" id="PF22741"/>
    </source>
</evidence>
<dbReference type="AlphaFoldDB" id="A0A918S554"/>
<feature type="domain" description="DSP-PTPase phosphatase fused to NAD+ Kinase" evidence="1">
    <location>
        <begin position="46"/>
        <end position="155"/>
    </location>
</feature>
<dbReference type="Pfam" id="PF22741">
    <property type="entry name" value="PTP-NADK"/>
    <property type="match status" value="1"/>
</dbReference>
<keyword evidence="3" id="KW-1185">Reference proteome</keyword>
<dbReference type="InterPro" id="IPR029021">
    <property type="entry name" value="Prot-tyrosine_phosphatase-like"/>
</dbReference>
<name>A0A918S554_9GAMM</name>
<sequence length="181" mass="19477">MINLHNARALSVAFATILTVLTGCTNHQTTTHESHPSEIAYPASIKHVENGMYSASQPSQSDLRALKALGVKTVISLRNPAEIDWDEAALVSELGMQFINLPVAGAAGVNEENARELARLIGQHDDEPLLVHCGSGNRVGALMATAANKVDQQDAETSIAIGKKWGMTTLEPKVRWLIESE</sequence>
<evidence type="ECO:0000313" key="2">
    <source>
        <dbReference type="EMBL" id="GHA20879.1"/>
    </source>
</evidence>
<reference evidence="2" key="1">
    <citation type="journal article" date="2014" name="Int. J. Syst. Evol. Microbiol.">
        <title>Complete genome sequence of Corynebacterium casei LMG S-19264T (=DSM 44701T), isolated from a smear-ripened cheese.</title>
        <authorList>
            <consortium name="US DOE Joint Genome Institute (JGI-PGF)"/>
            <person name="Walter F."/>
            <person name="Albersmeier A."/>
            <person name="Kalinowski J."/>
            <person name="Ruckert C."/>
        </authorList>
    </citation>
    <scope>NUCLEOTIDE SEQUENCE</scope>
    <source>
        <strain evidence="2">KCTC 12711</strain>
    </source>
</reference>
<protein>
    <recommendedName>
        <fullName evidence="1">DSP-PTPase phosphatase fused to NAD+ Kinase domain-containing protein</fullName>
    </recommendedName>
</protein>
<comment type="caution">
    <text evidence="2">The sequence shown here is derived from an EMBL/GenBank/DDBJ whole genome shotgun (WGS) entry which is preliminary data.</text>
</comment>
<reference evidence="2" key="2">
    <citation type="submission" date="2020-09" db="EMBL/GenBank/DDBJ databases">
        <authorList>
            <person name="Sun Q."/>
            <person name="Kim S."/>
        </authorList>
    </citation>
    <scope>NUCLEOTIDE SEQUENCE</scope>
    <source>
        <strain evidence="2">KCTC 12711</strain>
    </source>
</reference>